<dbReference type="Pfam" id="PF01757">
    <property type="entry name" value="Acyl_transf_3"/>
    <property type="match status" value="1"/>
</dbReference>
<accession>A0ABZ3B7Z4</accession>
<name>A0ABZ3B7Z4_9ENTR</name>
<evidence type="ECO:0000313" key="3">
    <source>
        <dbReference type="EMBL" id="WZV99458.1"/>
    </source>
</evidence>
<feature type="transmembrane region" description="Helical" evidence="1">
    <location>
        <begin position="157"/>
        <end position="177"/>
    </location>
</feature>
<feature type="transmembrane region" description="Helical" evidence="1">
    <location>
        <begin position="12"/>
        <end position="29"/>
    </location>
</feature>
<feature type="transmembrane region" description="Helical" evidence="1">
    <location>
        <begin position="305"/>
        <end position="332"/>
    </location>
</feature>
<dbReference type="PANTHER" id="PTHR23028">
    <property type="entry name" value="ACETYLTRANSFERASE"/>
    <property type="match status" value="1"/>
</dbReference>
<organism evidence="3 4">
    <name type="scientific">Kosakonia calanthes</name>
    <dbReference type="NCBI Taxonomy" id="3139408"/>
    <lineage>
        <taxon>Bacteria</taxon>
        <taxon>Pseudomonadati</taxon>
        <taxon>Pseudomonadota</taxon>
        <taxon>Gammaproteobacteria</taxon>
        <taxon>Enterobacterales</taxon>
        <taxon>Enterobacteriaceae</taxon>
        <taxon>Kosakonia</taxon>
    </lineage>
</organism>
<feature type="transmembrane region" description="Helical" evidence="1">
    <location>
        <begin position="124"/>
        <end position="145"/>
    </location>
</feature>
<feature type="transmembrane region" description="Helical" evidence="1">
    <location>
        <begin position="189"/>
        <end position="212"/>
    </location>
</feature>
<gene>
    <name evidence="3" type="ORF">AAEY27_06110</name>
</gene>
<feature type="transmembrane region" description="Helical" evidence="1">
    <location>
        <begin position="247"/>
        <end position="264"/>
    </location>
</feature>
<proteinExistence type="predicted"/>
<evidence type="ECO:0000259" key="2">
    <source>
        <dbReference type="Pfam" id="PF01757"/>
    </source>
</evidence>
<feature type="transmembrane region" description="Helical" evidence="1">
    <location>
        <begin position="84"/>
        <end position="104"/>
    </location>
</feature>
<protein>
    <submittedName>
        <fullName evidence="3">Acyltransferase</fullName>
        <ecNumber evidence="3">2.3.-.-</ecNumber>
    </submittedName>
</protein>
<keyword evidence="1" id="KW-0812">Transmembrane</keyword>
<keyword evidence="1" id="KW-0472">Membrane</keyword>
<feature type="transmembrane region" description="Helical" evidence="1">
    <location>
        <begin position="41"/>
        <end position="63"/>
    </location>
</feature>
<feature type="transmembrane region" description="Helical" evidence="1">
    <location>
        <begin position="224"/>
        <end position="241"/>
    </location>
</feature>
<dbReference type="RefSeq" id="WP_342324002.1">
    <property type="nucleotide sequence ID" value="NZ_CP151800.1"/>
</dbReference>
<feature type="domain" description="Acyltransferase 3" evidence="2">
    <location>
        <begin position="7"/>
        <end position="329"/>
    </location>
</feature>
<dbReference type="Proteomes" id="UP001466893">
    <property type="component" value="Chromosome"/>
</dbReference>
<sequence length="348" mass="39541">MTDKNFYSIQALRALAAVLVMCFHFKSYINQSFEGWGDKLFLNGDIGVDLFFVISGFIIYYITQDDNGGLASAKRFFLKRFCRVFPPYFAITLLVAGNSIESWLQTAKSLLFIPLDITQPAPWFGVAKLFVGWTLNYEFIFYTLFTVCMLFRSRKNIVLFITLILAVAIPALINNTAISPANNYNYPGYLATFTNSLMLEFVVGTFTAWLVINKKITYGKNISYVLMTLSFVLFLFVVLSHCSRIGGLVYIISAFALVFTLANHESLYSFRAPKPVLTTGKISFSLYLVHFRAKSLLKKGFNFTHSVYAGITMFALSVILSYVLAFISYYLLEKKLSSLFRKYLLKKA</sequence>
<dbReference type="InterPro" id="IPR050879">
    <property type="entry name" value="Acyltransferase_3"/>
</dbReference>
<evidence type="ECO:0000256" key="1">
    <source>
        <dbReference type="SAM" id="Phobius"/>
    </source>
</evidence>
<dbReference type="GO" id="GO:0016746">
    <property type="term" value="F:acyltransferase activity"/>
    <property type="evidence" value="ECO:0007669"/>
    <property type="project" value="UniProtKB-KW"/>
</dbReference>
<dbReference type="EC" id="2.3.-.-" evidence="3"/>
<reference evidence="3 4" key="1">
    <citation type="submission" date="2024-04" db="EMBL/GenBank/DDBJ databases">
        <title>Kosakonia calanthae sp. nov., a halophilic bacterium isolated from leaves of Calanthe tiplacata.</title>
        <authorList>
            <person name="Wu P."/>
        </authorList>
    </citation>
    <scope>NUCLEOTIDE SEQUENCE [LARGE SCALE GENOMIC DNA]</scope>
    <source>
        <strain evidence="3 4">BYX6</strain>
    </source>
</reference>
<dbReference type="EMBL" id="CP151800">
    <property type="protein sequence ID" value="WZV99458.1"/>
    <property type="molecule type" value="Genomic_DNA"/>
</dbReference>
<evidence type="ECO:0000313" key="4">
    <source>
        <dbReference type="Proteomes" id="UP001466893"/>
    </source>
</evidence>
<keyword evidence="3" id="KW-0012">Acyltransferase</keyword>
<dbReference type="InterPro" id="IPR002656">
    <property type="entry name" value="Acyl_transf_3_dom"/>
</dbReference>
<dbReference type="PANTHER" id="PTHR23028:SF53">
    <property type="entry name" value="ACYL_TRANSF_3 DOMAIN-CONTAINING PROTEIN"/>
    <property type="match status" value="1"/>
</dbReference>
<keyword evidence="4" id="KW-1185">Reference proteome</keyword>
<keyword evidence="1" id="KW-1133">Transmembrane helix</keyword>
<keyword evidence="3" id="KW-0808">Transferase</keyword>